<proteinExistence type="predicted"/>
<dbReference type="OMA" id="QIHISAN"/>
<dbReference type="InterPro" id="IPR036116">
    <property type="entry name" value="FN3_sf"/>
</dbReference>
<dbReference type="PANTHER" id="PTHR16897:SF2">
    <property type="entry name" value="OS03G0226600 PROTEIN"/>
    <property type="match status" value="1"/>
</dbReference>
<dbReference type="Proteomes" id="UP000887568">
    <property type="component" value="Unplaced"/>
</dbReference>
<dbReference type="SUPFAM" id="SSF49265">
    <property type="entry name" value="Fibronectin type III"/>
    <property type="match status" value="1"/>
</dbReference>
<protein>
    <recommendedName>
        <fullName evidence="3">EGF-like domain-containing protein</fullName>
    </recommendedName>
</protein>
<reference evidence="1" key="1">
    <citation type="submission" date="2022-11" db="UniProtKB">
        <authorList>
            <consortium name="EnsemblMetazoa"/>
        </authorList>
    </citation>
    <scope>IDENTIFICATION</scope>
</reference>
<evidence type="ECO:0000313" key="1">
    <source>
        <dbReference type="EnsemblMetazoa" id="XP_038062737.1"/>
    </source>
</evidence>
<accession>A0A914AG91</accession>
<sequence length="1290" mass="141085">MVGFCQFLYSPGRAICFGHTDSCPNGGDCTSPDYCSDCNRGFYSPRCNRCTAIANCLEVFCSTSSNQKCYRCDGDYGSARGSAYKKSDDMRQCRKQCSWRSNSNACFPGSCTNGQCRCSSGFSGTDCRTLGSSQAPVLSEHRATLVKGTTTRESPSVQGSTDTVYTNVRDFTSIRANWISSYKPTGLPAYSGGGHPYIQSIRFGVVGARVTAAVNRGYRMIYSVGSQACTTSTTRNSFNQNNPATYLVSCQVTFNLNYNSWTPATGDVLRYDVYSTSGGYMKLYDRDHSNSIITRHYNGRTTSGYSTFTFDFVDPYHCVDVGSGCRTTMLYAGNDVTSQAEIIVTWQGWADSLAGIKEYELQVRQLSGSHGIKMTEVFDSPAVYSGVTDSSQSITLPHVGVYSIVLSVVDNAGNVRLSRRFVFFDDDPHDVTLQDDSSLRVVSATAETNYVWMTSLDSSGGMTSVQLDWTNRFMNAPHHNQGLLKPIGSYVAGTIDSDYDQNFGKRGRAAIPNTLGVTEFRVVHDIDHSGGRTTVIVSDDNSDHWSSEGTNTQATYDLTLVDGDSIRFWVEARDLAGHFVRDSVLVHADSSPPVIENFWLVRDGEVNLAVHNSKDLDKMSVEFRTYDIHSGIHTIEWRLFDNHTGTEIHGSRNLAAMKINTDTEDCDPVSCMCVPLGDCYAIDYGFHPTMHIGTHDYDYYITLTVTNQASLATTQTIKITVDASAPQAGVVHDGIPGSNEIDYQEGSDLSAHWEGFFDKESGVKFYQYLFDDSCRTGYTTVGSAMNDMTKTTATHASWTAPSPGQYYITVIAYNRALEPSAAVCSDGVVIDTSPPELTQIAISYARMWPGLAKDAEGRVWFINEHRRKMELMNASSDCSSMAALVDDLSVYPEIAGSNDSSAILQGDLDCVWISPIEQKFFLPIDKHLTISWTGGIDTESSIYDYEIGLSSDPSNPTPDLVTFMSTSGHDHFLMYHPHISQGAVFFLVLKAINKAQLSTFKVVGPIVVDTTPPMFVGRVSVHVEDEYLIAEWGDDGFIDDEDTSLRYQVAIGGSPGGTKTLDFQKEKAYRIGPCLSQTSCAAFSLADLDWHLHGDRDYYVSVRAQNGAGFATVGTSSVYRHIVQLPSLGVVLDVAPPGEKVHVDLGVPKDIDVQMSTASISARWFGFEHPHLDINYEIAIGSEGGASDVSVGFIDVGNATFYQLDGLDLIPLMTYYVTIRANSEAGSVNVTSDGVKVIQEGQVLEEAGIKDGLGCDQDEMSVPPGLCHHSSVADPFCQNDSTYKSSTSLI</sequence>
<organism evidence="1 2">
    <name type="scientific">Patiria miniata</name>
    <name type="common">Bat star</name>
    <name type="synonym">Asterina miniata</name>
    <dbReference type="NCBI Taxonomy" id="46514"/>
    <lineage>
        <taxon>Eukaryota</taxon>
        <taxon>Metazoa</taxon>
        <taxon>Echinodermata</taxon>
        <taxon>Eleutherozoa</taxon>
        <taxon>Asterozoa</taxon>
        <taxon>Asteroidea</taxon>
        <taxon>Valvatacea</taxon>
        <taxon>Valvatida</taxon>
        <taxon>Asterinidae</taxon>
        <taxon>Patiria</taxon>
    </lineage>
</organism>
<keyword evidence="2" id="KW-1185">Reference proteome</keyword>
<evidence type="ECO:0008006" key="3">
    <source>
        <dbReference type="Google" id="ProtNLM"/>
    </source>
</evidence>
<dbReference type="PANTHER" id="PTHR16897">
    <property type="entry name" value="OS10G0105400 PROTEIN"/>
    <property type="match status" value="1"/>
</dbReference>
<dbReference type="EnsemblMetazoa" id="XM_038206809.1">
    <property type="protein sequence ID" value="XP_038062737.1"/>
    <property type="gene ID" value="LOC119733220"/>
</dbReference>
<dbReference type="GeneID" id="119733220"/>
<name>A0A914AG91_PATMI</name>
<evidence type="ECO:0000313" key="2">
    <source>
        <dbReference type="Proteomes" id="UP000887568"/>
    </source>
</evidence>
<dbReference type="RefSeq" id="XP_038062737.1">
    <property type="nucleotide sequence ID" value="XM_038206809.1"/>
</dbReference>
<dbReference type="OrthoDB" id="6061841at2759"/>